<evidence type="ECO:0000313" key="2">
    <source>
        <dbReference type="EMBL" id="KAL3811934.1"/>
    </source>
</evidence>
<gene>
    <name evidence="2" type="ORF">ACHAXA_001581</name>
</gene>
<feature type="compositionally biased region" description="Basic and acidic residues" evidence="1">
    <location>
        <begin position="1940"/>
        <end position="1962"/>
    </location>
</feature>
<feature type="compositionally biased region" description="Polar residues" evidence="1">
    <location>
        <begin position="1"/>
        <end position="12"/>
    </location>
</feature>
<feature type="compositionally biased region" description="Acidic residues" evidence="1">
    <location>
        <begin position="19"/>
        <end position="31"/>
    </location>
</feature>
<comment type="caution">
    <text evidence="2">The sequence shown here is derived from an EMBL/GenBank/DDBJ whole genome shotgun (WGS) entry which is preliminary data.</text>
</comment>
<dbReference type="EMBL" id="JALLPB020000226">
    <property type="protein sequence ID" value="KAL3811934.1"/>
    <property type="molecule type" value="Genomic_DNA"/>
</dbReference>
<reference evidence="2 3" key="1">
    <citation type="submission" date="2024-10" db="EMBL/GenBank/DDBJ databases">
        <title>Updated reference genomes for cyclostephanoid diatoms.</title>
        <authorList>
            <person name="Roberts W.R."/>
            <person name="Alverson A.J."/>
        </authorList>
    </citation>
    <scope>NUCLEOTIDE SEQUENCE [LARGE SCALE GENOMIC DNA]</scope>
    <source>
        <strain evidence="2 3">AJA228-03</strain>
    </source>
</reference>
<dbReference type="Proteomes" id="UP001530377">
    <property type="component" value="Unassembled WGS sequence"/>
</dbReference>
<organism evidence="2 3">
    <name type="scientific">Cyclostephanos tholiformis</name>
    <dbReference type="NCBI Taxonomy" id="382380"/>
    <lineage>
        <taxon>Eukaryota</taxon>
        <taxon>Sar</taxon>
        <taxon>Stramenopiles</taxon>
        <taxon>Ochrophyta</taxon>
        <taxon>Bacillariophyta</taxon>
        <taxon>Coscinodiscophyceae</taxon>
        <taxon>Thalassiosirophycidae</taxon>
        <taxon>Stephanodiscales</taxon>
        <taxon>Stephanodiscaceae</taxon>
        <taxon>Cyclostephanos</taxon>
    </lineage>
</organism>
<feature type="compositionally biased region" description="Acidic residues" evidence="1">
    <location>
        <begin position="133"/>
        <end position="143"/>
    </location>
</feature>
<dbReference type="InterPro" id="IPR052802">
    <property type="entry name" value="KNTC1"/>
</dbReference>
<dbReference type="PANTHER" id="PTHR15688:SF1">
    <property type="entry name" value="KINETOCHORE-ASSOCIATED PROTEIN 1"/>
    <property type="match status" value="1"/>
</dbReference>
<proteinExistence type="predicted"/>
<evidence type="ECO:0000256" key="1">
    <source>
        <dbReference type="SAM" id="MobiDB-lite"/>
    </source>
</evidence>
<feature type="region of interest" description="Disordered" evidence="1">
    <location>
        <begin position="1940"/>
        <end position="1967"/>
    </location>
</feature>
<protein>
    <recommendedName>
        <fullName evidence="4">Non-specific serine/threonine protein kinase</fullName>
    </recommendedName>
</protein>
<name>A0ABD3RGM0_9STRA</name>
<feature type="region of interest" description="Disordered" evidence="1">
    <location>
        <begin position="1"/>
        <end position="31"/>
    </location>
</feature>
<feature type="region of interest" description="Disordered" evidence="1">
    <location>
        <begin position="133"/>
        <end position="157"/>
    </location>
</feature>
<evidence type="ECO:0000313" key="3">
    <source>
        <dbReference type="Proteomes" id="UP001530377"/>
    </source>
</evidence>
<sequence length="2438" mass="268572">MRNLGNVISSNFAIRDSNGEDNDDNGGDDDDMVDEGAVAVVVIAPPVVIAGMGGGIIDTPIGAVLARRGGGSIVTTLIDDVETEAATTATTPTQSSLLLLWMTMHDLSIVGRYVFPPDVIDVTSMVHVRPWCDDEGGGDEDDCNDTKPHPSPTSSTRHRIEAVAVACRTMVDGRMRDEVRVVQCIMVPPSSSSSSTTWTRCDDATTATLFVVDVAAMNANRHPPSVRHDRISLAPANGDARYAFRCLVDETPSSSMSSSPYEDDDERGEDCWEFAPIASECLRRIAKAVVLSEGGAREVECMCDVAAYMLSWPANGNVGEYHDDGSSTPLTFSIREVRAALSATSNAIAGIVNVVCPSNREGAELLEERRTSLDERTTALSALQVIIPSLDAARVTANDPFLAVASLEDLLRSLVTRGAFKLVQKLLRTTLACGNEKRRMAVSSLLHPNVIASSALSIPMNIHPRAFIPWLCDVVIPSVAVGSKSLRQIHSWAVTAADHYDEVHDEAVNGIDASIMLLSAVDLTTARLTVAQSLQLGLHDDDDVIKPLTPRNASEPFHTSSKRYVPEPSRPTVLKIGLISGARKRDCRMMSARRVGRGKVGTNDGPSLEFSFLHKSLSSPDSVTDASYVEENDEDDGAEYDSVEYKLHEARRLKTARDLGIPREVLTLANYSIMGEQFVVKELVKSTIRQYSDESLTSAASVVDKIRSFAANVDADFDKAVHQYANELCDDNRDNIPRALELARYLFLWCTSPAVKCSIVLKMLRVALVCIPPPPDITSLATEAIAMAIDENDKSELQEAARLLAIDSLVRNYCGNGAQEFFRVSDPSHGLKLVQHVCRHIDMPTVLSDVLILCDAFTHVSKLDTCLLLIQRTMVTPNGKSSSNRVGQCASFVREIYSVDATLAESVAERMAGFCAGVLEDCKKLIMQNLFVEEAKRQAKLASSTACAILSVMREQDIVGKSRCQNRSSQKLLLEFQKISKLQGGVGTTSSGCDIFLTLDELRDPSCCAAVVSDLLQSSTDLLLSRTIMLETEDNSLRDELRPLVATARQWCTILCGTPSQVSQMWSRAIGVAARRVAKTSTTHASLLLLEVSGVLLERNGQSSFHAIMSVALTLCAKSLSEAHHLSHSMSFSLPDETLLSPSLIAMRSMAQASHLLRQHVLHNSPTCRLSSSLSLANLTELVCDIFIRSDMGIGERLERYIDMLKAFCHKDAKPVKMLADKRLPSAPNLHSTWYIGDGLLLQPFEALKVSMSYLKMMLGIESTSYYKYDQALPLMELFQIVHSLESSGAHATSHRVIMLSVATSLSQRSSPHSIGLVTTDIENILKKNYRVLAERSLGGTESGLTSGTIDALMSVSFLLHLPKDIAFKIYQAALPLAIGKQNFPRILTTASIGKYCGVGVFTSGASFPWSKQRRFIDQCDELSSNAIWWGIFSNHRVSFDPSVFSQPNDSQSTVNQTLQGYCSKMVWNATKKLGHRSTITLARRFTKDYGLNKHIPPSILIEFLLSVPGDRANGICAETKSETFQRSDNAFDIRNDLYKTEIAVRECLALLPTLNQNLVLRKCVVSLESDHRIAKDYDRLSLVYKLYRECLNKLSGLMKKSDVRAKAHEDEMRRIERRRDALVIISSIFERYEPERRPEFTKFFEPLPRDPSHSSTNARKGKINVIGADAAGVVFDPLVPLATVLDDCLSPSNSIVAALAPLCSLLHLPSGYLHARSLVLRFGKLKASGMELPSFDVSVVPIAKRLKNSRDRADLAWWCSLQYDHGSVDQLKCLDMAHANATEASEEAESRKDAEEEFIALERVKCIDAARSGLSDKILVTEVLKRHETTSKKVRVFFKSIVNKAHERAQSDHKYCPENLAHALLYEGSLTAAAATLDDADGFTTHHFRSLALMVHDACKCLSNRYSHINVGKFARLLTRQWLVHGDDGNEVLLANLKDSKGDETKHGKEGESREDMKTGNESESTSEFVMDIGSITSGNQIWSSNDSAIDDNRKITSAEEASALSMSSHREYSDHLCSRVALRISFLICFAENYHHHSLCSPEVENENIHINVLPMKQNRLSSKRQRAEKSRKATFFEGDLALQHARELLGIVFARQESTIASTLGFFFDESSTFDESIINSGPENGVVEALCAKRTSLSFAMRHRALRVATFLCPQEVIARVVVEETYSKDFGDALMSNCAFGSFVAMEIEAMGLPLPHSNLLQLSTMHFSSYARTIWRNHGASSSSRGFSGRLHLLLLELCVNQHDTIDWDLLVLLFSELERLELPRSLLFACECAVKSRSIALAASQHQLNVLKCIESAVEKIAELIVREVETNIGAGIQLDASECSSTLHRLTSIINTEGLYSDPTCLVQKFSGLSNFCAGQGQKSVSDVFVKAAIRITQHLTDPDVFSKASAVIPLIIKERNKNDNPSQNHSSREEHVCSEEIHKFESLFC</sequence>
<evidence type="ECO:0008006" key="4">
    <source>
        <dbReference type="Google" id="ProtNLM"/>
    </source>
</evidence>
<keyword evidence="3" id="KW-1185">Reference proteome</keyword>
<accession>A0ABD3RGM0</accession>
<dbReference type="PANTHER" id="PTHR15688">
    <property type="entry name" value="KINETOCHORE-ASSOCIATED PROTEIN 1"/>
    <property type="match status" value="1"/>
</dbReference>